<dbReference type="Gene3D" id="3.10.530.10">
    <property type="entry name" value="CPE0013-like"/>
    <property type="match status" value="1"/>
</dbReference>
<dbReference type="Pfam" id="PF07892">
    <property type="entry name" value="DUF1667"/>
    <property type="match status" value="1"/>
</dbReference>
<name>A0A9D1IDC6_9FIRM</name>
<reference evidence="1" key="1">
    <citation type="submission" date="2020-10" db="EMBL/GenBank/DDBJ databases">
        <authorList>
            <person name="Gilroy R."/>
        </authorList>
    </citation>
    <scope>NUCLEOTIDE SEQUENCE</scope>
    <source>
        <strain evidence="1">ChiHcec3-11533</strain>
    </source>
</reference>
<proteinExistence type="predicted"/>
<accession>A0A9D1IDC6</accession>
<evidence type="ECO:0000313" key="1">
    <source>
        <dbReference type="EMBL" id="HIU34701.1"/>
    </source>
</evidence>
<dbReference type="AlphaFoldDB" id="A0A9D1IDC6"/>
<dbReference type="Proteomes" id="UP000824072">
    <property type="component" value="Unassembled WGS sequence"/>
</dbReference>
<evidence type="ECO:0000313" key="2">
    <source>
        <dbReference type="Proteomes" id="UP000824072"/>
    </source>
</evidence>
<dbReference type="InterPro" id="IPR012460">
    <property type="entry name" value="DUF1667"/>
</dbReference>
<dbReference type="PANTHER" id="PTHR39450:SF1">
    <property type="entry name" value="DUF1667 DOMAIN-CONTAINING PROTEIN"/>
    <property type="match status" value="1"/>
</dbReference>
<reference evidence="1" key="2">
    <citation type="journal article" date="2021" name="PeerJ">
        <title>Extensive microbial diversity within the chicken gut microbiome revealed by metagenomics and culture.</title>
        <authorList>
            <person name="Gilroy R."/>
            <person name="Ravi A."/>
            <person name="Getino M."/>
            <person name="Pursley I."/>
            <person name="Horton D.L."/>
            <person name="Alikhan N.F."/>
            <person name="Baker D."/>
            <person name="Gharbi K."/>
            <person name="Hall N."/>
            <person name="Watson M."/>
            <person name="Adriaenssens E.M."/>
            <person name="Foster-Nyarko E."/>
            <person name="Jarju S."/>
            <person name="Secka A."/>
            <person name="Antonio M."/>
            <person name="Oren A."/>
            <person name="Chaudhuri R.R."/>
            <person name="La Ragione R."/>
            <person name="Hildebrand F."/>
            <person name="Pallen M.J."/>
        </authorList>
    </citation>
    <scope>NUCLEOTIDE SEQUENCE</scope>
    <source>
        <strain evidence="1">ChiHcec3-11533</strain>
    </source>
</reference>
<dbReference type="EMBL" id="DVMU01000198">
    <property type="protein sequence ID" value="HIU34701.1"/>
    <property type="molecule type" value="Genomic_DNA"/>
</dbReference>
<comment type="caution">
    <text evidence="1">The sequence shown here is derived from an EMBL/GenBank/DDBJ whole genome shotgun (WGS) entry which is preliminary data.</text>
</comment>
<sequence length="117" mass="12881">MTEITCIVCPKGCRLVVDEENDYAVTGNSCPRGAEYGRAERKNPVRTLTSTVRLRGGLYPRCPVRTEAPIPKALIFEAMRLLEAVELEAPVREGQAVIEDILGTGTRFVATKDMPKC</sequence>
<gene>
    <name evidence="1" type="ORF">IAB02_09070</name>
</gene>
<dbReference type="PANTHER" id="PTHR39450">
    <property type="entry name" value="MOLYBDOPTERIN OXIDOREDUCTASE, 4FE-4S CLUSTER-BINDING SUBUNIT"/>
    <property type="match status" value="1"/>
</dbReference>
<dbReference type="SUPFAM" id="SSF160148">
    <property type="entry name" value="CPE0013-like"/>
    <property type="match status" value="1"/>
</dbReference>
<protein>
    <submittedName>
        <fullName evidence="1">DUF1667 domain-containing protein</fullName>
    </submittedName>
</protein>
<organism evidence="1 2">
    <name type="scientific">Candidatus Pullichristensenella excrementigallinarum</name>
    <dbReference type="NCBI Taxonomy" id="2840907"/>
    <lineage>
        <taxon>Bacteria</taxon>
        <taxon>Bacillati</taxon>
        <taxon>Bacillota</taxon>
        <taxon>Clostridia</taxon>
        <taxon>Candidatus Pullichristensenella</taxon>
    </lineage>
</organism>
<dbReference type="InterPro" id="IPR036593">
    <property type="entry name" value="CPE0013-like_sf"/>
</dbReference>